<dbReference type="GeneID" id="14875285"/>
<keyword evidence="2 3" id="KW-0812">Transmembrane</keyword>
<protein>
    <submittedName>
        <fullName evidence="3">Transmembrane protein</fullName>
    </submittedName>
</protein>
<dbReference type="KEGG" id="dfa:DFA_05689"/>
<accession>F4PM56</accession>
<feature type="transmembrane region" description="Helical" evidence="2">
    <location>
        <begin position="313"/>
        <end position="332"/>
    </location>
</feature>
<dbReference type="RefSeq" id="XP_004361407.1">
    <property type="nucleotide sequence ID" value="XM_004361350.1"/>
</dbReference>
<keyword evidence="4" id="KW-1185">Reference proteome</keyword>
<reference evidence="4" key="1">
    <citation type="journal article" date="2011" name="Genome Res.">
        <title>Phylogeny-wide analysis of social amoeba genomes highlights ancient origins for complex intercellular communication.</title>
        <authorList>
            <person name="Heidel A.J."/>
            <person name="Lawal H.M."/>
            <person name="Felder M."/>
            <person name="Schilde C."/>
            <person name="Helps N.R."/>
            <person name="Tunggal B."/>
            <person name="Rivero F."/>
            <person name="John U."/>
            <person name="Schleicher M."/>
            <person name="Eichinger L."/>
            <person name="Platzer M."/>
            <person name="Noegel A.A."/>
            <person name="Schaap P."/>
            <person name="Gloeckner G."/>
        </authorList>
    </citation>
    <scope>NUCLEOTIDE SEQUENCE [LARGE SCALE GENOMIC DNA]</scope>
    <source>
        <strain evidence="4">SH3</strain>
    </source>
</reference>
<keyword evidence="2" id="KW-0472">Membrane</keyword>
<proteinExistence type="predicted"/>
<feature type="compositionally biased region" description="Basic and acidic residues" evidence="1">
    <location>
        <begin position="68"/>
        <end position="95"/>
    </location>
</feature>
<name>F4PM56_CACFS</name>
<feature type="compositionally biased region" description="Polar residues" evidence="1">
    <location>
        <begin position="19"/>
        <end position="41"/>
    </location>
</feature>
<feature type="compositionally biased region" description="Low complexity" evidence="1">
    <location>
        <begin position="116"/>
        <end position="130"/>
    </location>
</feature>
<dbReference type="EMBL" id="GL883008">
    <property type="protein sequence ID" value="EGG23556.1"/>
    <property type="molecule type" value="Genomic_DNA"/>
</dbReference>
<organism evidence="3 4">
    <name type="scientific">Cavenderia fasciculata</name>
    <name type="common">Slime mold</name>
    <name type="synonym">Dictyostelium fasciculatum</name>
    <dbReference type="NCBI Taxonomy" id="261658"/>
    <lineage>
        <taxon>Eukaryota</taxon>
        <taxon>Amoebozoa</taxon>
        <taxon>Evosea</taxon>
        <taxon>Eumycetozoa</taxon>
        <taxon>Dictyostelia</taxon>
        <taxon>Acytosteliales</taxon>
        <taxon>Cavenderiaceae</taxon>
        <taxon>Cavenderia</taxon>
    </lineage>
</organism>
<feature type="compositionally biased region" description="Acidic residues" evidence="1">
    <location>
        <begin position="162"/>
        <end position="185"/>
    </location>
</feature>
<feature type="transmembrane region" description="Helical" evidence="2">
    <location>
        <begin position="607"/>
        <end position="630"/>
    </location>
</feature>
<feature type="transmembrane region" description="Helical" evidence="2">
    <location>
        <begin position="279"/>
        <end position="301"/>
    </location>
</feature>
<dbReference type="OrthoDB" id="17198at2759"/>
<feature type="transmembrane region" description="Helical" evidence="2">
    <location>
        <begin position="338"/>
        <end position="363"/>
    </location>
</feature>
<keyword evidence="2" id="KW-1133">Transmembrane helix</keyword>
<gene>
    <name evidence="3" type="ORF">DFA_05689</name>
</gene>
<feature type="transmembrane region" description="Helical" evidence="2">
    <location>
        <begin position="375"/>
        <end position="398"/>
    </location>
</feature>
<feature type="transmembrane region" description="Helical" evidence="2">
    <location>
        <begin position="565"/>
        <end position="587"/>
    </location>
</feature>
<dbReference type="AlphaFoldDB" id="F4PM56"/>
<feature type="compositionally biased region" description="Basic and acidic residues" evidence="1">
    <location>
        <begin position="186"/>
        <end position="201"/>
    </location>
</feature>
<evidence type="ECO:0000313" key="4">
    <source>
        <dbReference type="Proteomes" id="UP000007797"/>
    </source>
</evidence>
<feature type="transmembrane region" description="Helical" evidence="2">
    <location>
        <begin position="410"/>
        <end position="433"/>
    </location>
</feature>
<evidence type="ECO:0000313" key="3">
    <source>
        <dbReference type="EMBL" id="EGG23556.1"/>
    </source>
</evidence>
<dbReference type="Proteomes" id="UP000007797">
    <property type="component" value="Unassembled WGS sequence"/>
</dbReference>
<dbReference type="OMA" id="YGMFLIQ"/>
<feature type="transmembrane region" description="Helical" evidence="2">
    <location>
        <begin position="240"/>
        <end position="259"/>
    </location>
</feature>
<sequence length="662" mass="74630">MEEDNNIDSNPITPAGTGARSTPTTPRGQISSPSDIGSPNPFSGDEDDNTSVSSSESETLGVVIPTKSKQDLSLKIDEIRRSKDNFPLAEGEKSVRLRPRSSSVNGGQQEKEKDTNNNNNNNNNNTSNQNIEEIITVSGGSRTPRNPMVDLTSTIKKSDSDSSIEVDEDDEDEEDYDENDDDADNDTIKNEKGHTEMHELSEDKIKGQKERDEAKKINNRRLQLHWATHLAEVSLEYGKVTIVALVACIIMIILAYGFSTQSWIKRGNGTTDYFYKNSVTVLTSTFFIIGLAIFTGIQFWAVFGMKRMLQTKFYLWVVAAIGLFLVVPWGMNAGDQSYWYWLGDVLLLIIGYTGLCFVMGYVGKSYQTNPERIKNGFAFLGTELLVSACALAYGMFLIQLYSNFSNVSKIAWRLLVHPIYFEIFMMIPVRLLVTKQMERKGVNIMHSLAVVHAQAHISTLGRMMISTINQTEFTIVSVLLLNIGKLVFRSSVQLRDRLASNMISKITHHEHKESKKFVRAVGMYTEMIMENSSIPASAFTMWVFYDNRGLFFFPYPDGGTFTLGEAALNSFIQLIGAFVFDIITLWINERYFGLPLERAWKKMRENWAPFFGFLIYGIATMGMGGIIWMACKLPRFVTCSSHDVCSCKFVEDCQEFIDTRLS</sequence>
<feature type="transmembrane region" description="Helical" evidence="2">
    <location>
        <begin position="521"/>
        <end position="545"/>
    </location>
</feature>
<evidence type="ECO:0000256" key="1">
    <source>
        <dbReference type="SAM" id="MobiDB-lite"/>
    </source>
</evidence>
<feature type="region of interest" description="Disordered" evidence="1">
    <location>
        <begin position="1"/>
        <end position="201"/>
    </location>
</feature>
<evidence type="ECO:0000256" key="2">
    <source>
        <dbReference type="SAM" id="Phobius"/>
    </source>
</evidence>